<feature type="transmembrane region" description="Helical" evidence="6">
    <location>
        <begin position="521"/>
        <end position="544"/>
    </location>
</feature>
<dbReference type="KEGG" id="egu:105044467"/>
<reference evidence="8" key="1">
    <citation type="submission" date="2025-08" db="UniProtKB">
        <authorList>
            <consortium name="RefSeq"/>
        </authorList>
    </citation>
    <scope>IDENTIFICATION</scope>
</reference>
<dbReference type="GO" id="GO:0016020">
    <property type="term" value="C:membrane"/>
    <property type="evidence" value="ECO:0007669"/>
    <property type="project" value="UniProtKB-SubCell"/>
</dbReference>
<dbReference type="PANTHER" id="PTHR11654">
    <property type="entry name" value="OLIGOPEPTIDE TRANSPORTER-RELATED"/>
    <property type="match status" value="1"/>
</dbReference>
<evidence type="ECO:0000256" key="1">
    <source>
        <dbReference type="ARBA" id="ARBA00004141"/>
    </source>
</evidence>
<accession>A0A6I9R6T8</accession>
<proteinExistence type="inferred from homology"/>
<evidence type="ECO:0000256" key="4">
    <source>
        <dbReference type="ARBA" id="ARBA00022989"/>
    </source>
</evidence>
<dbReference type="SUPFAM" id="SSF103473">
    <property type="entry name" value="MFS general substrate transporter"/>
    <property type="match status" value="1"/>
</dbReference>
<sequence length="570" mass="62785">MDSNQQNSREKGGIKTLPFIMANEIFEKVSGQGVMANMMIYLRDTYHMGAAAGQSVLFIYGAVASILPVFGAFLADSYCGRYRVILIGSVACLLGTILVWLTAMLPGAKPPACASACQSPTPSQLALLFCGFALLGIGEGGVRPCSIAFGADQFSQRKGPEKQKILQTYFNWYYASVGFSFMVGSTVIVAIQDHFGWKVGYAVPLALILLATILFVVASSLYINMKAEKSMFTGLLQVVFVSLKHRNLVLPPKTSNASYYHETDSKLTVPSDKLRFFNKACIIQNPTEQLNIDGSTSKPWNLCTVEQVEGLKSVMRVIPLWSSGIMVPLVLNQGFPVLQAKTMDRHIFSKFEIPAGSFGVFGILTLTVWSGSYDRFIVPVLEKITRRPRAFSLKQRMGIGIIISTVSTGVAAIVEAIRRRKAIEQGLADDMNGVVAMSAMWLVPQHCLSGLAEAFSVISQIEFYYTELPSSMASFGVAFWTLGAGLANLLGVLVLKIVTRTTGSNGRGWLSTNLNKGHYDYYYWVLTLMGVVDFFYFLVCSWAYGREGKNRMREEVGDEEEEEEESMQHS</sequence>
<protein>
    <submittedName>
        <fullName evidence="8">Protein NRT1/ PTR FAMILY 1.1 isoform X1</fullName>
    </submittedName>
</protein>
<comment type="similarity">
    <text evidence="2">Belongs to the major facilitator superfamily. Proton-dependent oligopeptide transporter (POT/PTR) (TC 2.A.17) family.</text>
</comment>
<feature type="transmembrane region" description="Helical" evidence="6">
    <location>
        <begin position="57"/>
        <end position="75"/>
    </location>
</feature>
<dbReference type="InParanoid" id="A0A6I9R6T8"/>
<keyword evidence="7" id="KW-1185">Reference proteome</keyword>
<feature type="transmembrane region" description="Helical" evidence="6">
    <location>
        <begin position="351"/>
        <end position="371"/>
    </location>
</feature>
<evidence type="ECO:0000256" key="6">
    <source>
        <dbReference type="SAM" id="Phobius"/>
    </source>
</evidence>
<dbReference type="FunCoup" id="A0A6I9R6T8">
    <property type="interactions" value="1587"/>
</dbReference>
<evidence type="ECO:0000256" key="5">
    <source>
        <dbReference type="ARBA" id="ARBA00023136"/>
    </source>
</evidence>
<dbReference type="InterPro" id="IPR036259">
    <property type="entry name" value="MFS_trans_sf"/>
</dbReference>
<dbReference type="AlphaFoldDB" id="A0A6I9R6T8"/>
<dbReference type="Pfam" id="PF00854">
    <property type="entry name" value="PTR2"/>
    <property type="match status" value="1"/>
</dbReference>
<evidence type="ECO:0000313" key="7">
    <source>
        <dbReference type="Proteomes" id="UP000504607"/>
    </source>
</evidence>
<feature type="transmembrane region" description="Helical" evidence="6">
    <location>
        <begin position="203"/>
        <end position="223"/>
    </location>
</feature>
<name>A0A6I9R6T8_ELAGV</name>
<dbReference type="OrthoDB" id="8904098at2759"/>
<dbReference type="Proteomes" id="UP000504607">
    <property type="component" value="Chromosome 1"/>
</dbReference>
<keyword evidence="4 6" id="KW-1133">Transmembrane helix</keyword>
<feature type="transmembrane region" description="Helical" evidence="6">
    <location>
        <begin position="125"/>
        <end position="151"/>
    </location>
</feature>
<dbReference type="GO" id="GO:0022857">
    <property type="term" value="F:transmembrane transporter activity"/>
    <property type="evidence" value="ECO:0007669"/>
    <property type="project" value="InterPro"/>
</dbReference>
<evidence type="ECO:0000313" key="8">
    <source>
        <dbReference type="RefSeq" id="XP_010920688.1"/>
    </source>
</evidence>
<evidence type="ECO:0000256" key="2">
    <source>
        <dbReference type="ARBA" id="ARBA00005982"/>
    </source>
</evidence>
<dbReference type="InterPro" id="IPR000109">
    <property type="entry name" value="POT_fam"/>
</dbReference>
<keyword evidence="5 6" id="KW-0472">Membrane</keyword>
<feature type="transmembrane region" description="Helical" evidence="6">
    <location>
        <begin position="82"/>
        <end position="105"/>
    </location>
</feature>
<keyword evidence="3 6" id="KW-0812">Transmembrane</keyword>
<comment type="subcellular location">
    <subcellularLocation>
        <location evidence="1">Membrane</location>
        <topology evidence="1">Multi-pass membrane protein</topology>
    </subcellularLocation>
</comment>
<dbReference type="GeneID" id="105044467"/>
<evidence type="ECO:0000256" key="3">
    <source>
        <dbReference type="ARBA" id="ARBA00022692"/>
    </source>
</evidence>
<feature type="transmembrane region" description="Helical" evidence="6">
    <location>
        <begin position="172"/>
        <end position="191"/>
    </location>
</feature>
<gene>
    <name evidence="8" type="primary">LOC105044467</name>
</gene>
<feature type="transmembrane region" description="Helical" evidence="6">
    <location>
        <begin position="477"/>
        <end position="498"/>
    </location>
</feature>
<dbReference type="Gene3D" id="1.20.1250.20">
    <property type="entry name" value="MFS general substrate transporter like domains"/>
    <property type="match status" value="1"/>
</dbReference>
<dbReference type="RefSeq" id="XP_010920688.1">
    <property type="nucleotide sequence ID" value="XM_010922386.2"/>
</dbReference>
<feature type="transmembrane region" description="Helical" evidence="6">
    <location>
        <begin position="397"/>
        <end position="417"/>
    </location>
</feature>
<organism evidence="7 8">
    <name type="scientific">Elaeis guineensis var. tenera</name>
    <name type="common">Oil palm</name>
    <dbReference type="NCBI Taxonomy" id="51953"/>
    <lineage>
        <taxon>Eukaryota</taxon>
        <taxon>Viridiplantae</taxon>
        <taxon>Streptophyta</taxon>
        <taxon>Embryophyta</taxon>
        <taxon>Tracheophyta</taxon>
        <taxon>Spermatophyta</taxon>
        <taxon>Magnoliopsida</taxon>
        <taxon>Liliopsida</taxon>
        <taxon>Arecaceae</taxon>
        <taxon>Arecoideae</taxon>
        <taxon>Cocoseae</taxon>
        <taxon>Elaeidinae</taxon>
        <taxon>Elaeis</taxon>
    </lineage>
</organism>
<dbReference type="CDD" id="cd17416">
    <property type="entry name" value="MFS_NPF1_2"/>
    <property type="match status" value="1"/>
</dbReference>